<evidence type="ECO:0000256" key="1">
    <source>
        <dbReference type="SAM" id="Phobius"/>
    </source>
</evidence>
<feature type="transmembrane region" description="Helical" evidence="1">
    <location>
        <begin position="18"/>
        <end position="42"/>
    </location>
</feature>
<evidence type="ECO:0000313" key="2">
    <source>
        <dbReference type="EMBL" id="NVN40635.1"/>
    </source>
</evidence>
<dbReference type="AlphaFoldDB" id="A0A850P7Q0"/>
<gene>
    <name evidence="2" type="ORF">HUK82_08675</name>
</gene>
<keyword evidence="1" id="KW-1133">Transmembrane helix</keyword>
<name>A0A850P7Q0_9PROT</name>
<sequence>MASYALNHPTQHNARNTILGGVVIVAGFLAIMVLACAFMPTIPLPNY</sequence>
<keyword evidence="1" id="KW-0812">Transmembrane</keyword>
<protein>
    <submittedName>
        <fullName evidence="2">Uncharacterized protein</fullName>
    </submittedName>
</protein>
<keyword evidence="3" id="KW-1185">Reference proteome</keyword>
<reference evidence="2 3" key="1">
    <citation type="submission" date="2020-06" db="EMBL/GenBank/DDBJ databases">
        <title>Description of novel acetic acid bacteria.</title>
        <authorList>
            <person name="Sombolestani A."/>
        </authorList>
    </citation>
    <scope>NUCLEOTIDE SEQUENCE [LARGE SCALE GENOMIC DNA]</scope>
    <source>
        <strain evidence="2 3">LMG 27010</strain>
    </source>
</reference>
<dbReference type="Proteomes" id="UP000585665">
    <property type="component" value="Unassembled WGS sequence"/>
</dbReference>
<dbReference type="EMBL" id="JABXXR010000055">
    <property type="protein sequence ID" value="NVN40635.1"/>
    <property type="molecule type" value="Genomic_DNA"/>
</dbReference>
<evidence type="ECO:0000313" key="3">
    <source>
        <dbReference type="Proteomes" id="UP000585665"/>
    </source>
</evidence>
<proteinExistence type="predicted"/>
<organism evidence="2 3">
    <name type="scientific">Ameyamaea chiangmaiensis</name>
    <dbReference type="NCBI Taxonomy" id="442969"/>
    <lineage>
        <taxon>Bacteria</taxon>
        <taxon>Pseudomonadati</taxon>
        <taxon>Pseudomonadota</taxon>
        <taxon>Alphaproteobacteria</taxon>
        <taxon>Acetobacterales</taxon>
        <taxon>Acetobacteraceae</taxon>
        <taxon>Ameyamaea</taxon>
    </lineage>
</organism>
<accession>A0A850P7Q0</accession>
<comment type="caution">
    <text evidence="2">The sequence shown here is derived from an EMBL/GenBank/DDBJ whole genome shotgun (WGS) entry which is preliminary data.</text>
</comment>
<dbReference type="RefSeq" id="WP_176613592.1">
    <property type="nucleotide sequence ID" value="NZ_JABXXR010000055.1"/>
</dbReference>
<keyword evidence="1" id="KW-0472">Membrane</keyword>